<evidence type="ECO:0000313" key="2">
    <source>
        <dbReference type="EMBL" id="MDO7787542.1"/>
    </source>
</evidence>
<dbReference type="InterPro" id="IPR029063">
    <property type="entry name" value="SAM-dependent_MTases_sf"/>
</dbReference>
<reference evidence="2" key="2">
    <citation type="submission" date="2023-03" db="EMBL/GenBank/DDBJ databases">
        <authorList>
            <person name="Zhang Z."/>
        </authorList>
    </citation>
    <scope>NUCLEOTIDE SEQUENCE</scope>
    <source>
        <strain evidence="2">DSA</strain>
    </source>
</reference>
<dbReference type="GO" id="GO:0008757">
    <property type="term" value="F:S-adenosylmethionine-dependent methyltransferase activity"/>
    <property type="evidence" value="ECO:0007669"/>
    <property type="project" value="InterPro"/>
</dbReference>
<proteinExistence type="predicted"/>
<dbReference type="GO" id="GO:0032259">
    <property type="term" value="P:methylation"/>
    <property type="evidence" value="ECO:0007669"/>
    <property type="project" value="UniProtKB-KW"/>
</dbReference>
<dbReference type="NCBIfam" id="NF045667">
    <property type="entry name" value="MTase_DVU1556"/>
    <property type="match status" value="1"/>
</dbReference>
<sequence length="251" mass="27801">MSLTGENMSSNKTCKLYEGNAIRQVTGDSIRPGGFRLTDQALNLCALPQGVNILDIGCGTGATVEYLITKYNYNAVGVDPSEILLAKGRQRTENLPILQAAGEALPFEQGVMDCIFAECTLSVMENPDLALQECHRVLKKKGCLVVTDIYVRNQDFVSELHKLPLASCLTGARTRLELEAKLSKAGFRVSYWQDHSELLKELVFKLIMSYGSMNNFWQQAGSGDFDVNWVQAIIKGAKPSYFLLIAHKDKE</sequence>
<dbReference type="InterPro" id="IPR050508">
    <property type="entry name" value="Methyltransf_Superfamily"/>
</dbReference>
<dbReference type="InterPro" id="IPR013216">
    <property type="entry name" value="Methyltransf_11"/>
</dbReference>
<dbReference type="Proteomes" id="UP001172911">
    <property type="component" value="Unassembled WGS sequence"/>
</dbReference>
<reference evidence="2" key="1">
    <citation type="journal article" date="2023" name="J. Hazard. Mater.">
        <title>Anaerobic biodegradation of pyrene and benzo[a]pyrene by a new sulfate-reducing Desulforamulus aquiferis strain DSA.</title>
        <authorList>
            <person name="Zhang Z."/>
            <person name="Sun J."/>
            <person name="Gong X."/>
            <person name="Wang C."/>
            <person name="Wang H."/>
        </authorList>
    </citation>
    <scope>NUCLEOTIDE SEQUENCE</scope>
    <source>
        <strain evidence="2">DSA</strain>
    </source>
</reference>
<protein>
    <submittedName>
        <fullName evidence="2">Methyltransferase domain-containing protein</fullName>
    </submittedName>
</protein>
<organism evidence="2 3">
    <name type="scientific">Desulforamulus aquiferis</name>
    <dbReference type="NCBI Taxonomy" id="1397668"/>
    <lineage>
        <taxon>Bacteria</taxon>
        <taxon>Bacillati</taxon>
        <taxon>Bacillota</taxon>
        <taxon>Clostridia</taxon>
        <taxon>Eubacteriales</taxon>
        <taxon>Peptococcaceae</taxon>
        <taxon>Desulforamulus</taxon>
    </lineage>
</organism>
<comment type="caution">
    <text evidence="2">The sequence shown here is derived from an EMBL/GenBank/DDBJ whole genome shotgun (WGS) entry which is preliminary data.</text>
</comment>
<dbReference type="Pfam" id="PF08241">
    <property type="entry name" value="Methyltransf_11"/>
    <property type="match status" value="1"/>
</dbReference>
<keyword evidence="2" id="KW-0489">Methyltransferase</keyword>
<dbReference type="PANTHER" id="PTHR42912">
    <property type="entry name" value="METHYLTRANSFERASE"/>
    <property type="match status" value="1"/>
</dbReference>
<dbReference type="EMBL" id="JARPTC010000014">
    <property type="protein sequence ID" value="MDO7787542.1"/>
    <property type="molecule type" value="Genomic_DNA"/>
</dbReference>
<name>A0AAW7ZDV3_9FIRM</name>
<dbReference type="Gene3D" id="3.40.50.150">
    <property type="entry name" value="Vaccinia Virus protein VP39"/>
    <property type="match status" value="1"/>
</dbReference>
<dbReference type="SUPFAM" id="SSF53335">
    <property type="entry name" value="S-adenosyl-L-methionine-dependent methyltransferases"/>
    <property type="match status" value="1"/>
</dbReference>
<keyword evidence="3" id="KW-1185">Reference proteome</keyword>
<feature type="domain" description="Methyltransferase type 11" evidence="1">
    <location>
        <begin position="54"/>
        <end position="146"/>
    </location>
</feature>
<keyword evidence="2" id="KW-0808">Transferase</keyword>
<dbReference type="CDD" id="cd02440">
    <property type="entry name" value="AdoMet_MTases"/>
    <property type="match status" value="1"/>
</dbReference>
<dbReference type="AlphaFoldDB" id="A0AAW7ZDV3"/>
<evidence type="ECO:0000259" key="1">
    <source>
        <dbReference type="Pfam" id="PF08241"/>
    </source>
</evidence>
<dbReference type="RefSeq" id="WP_304542689.1">
    <property type="nucleotide sequence ID" value="NZ_JARPTC010000014.1"/>
</dbReference>
<gene>
    <name evidence="2" type="ORF">P6N53_09950</name>
</gene>
<accession>A0AAW7ZDV3</accession>
<evidence type="ECO:0000313" key="3">
    <source>
        <dbReference type="Proteomes" id="UP001172911"/>
    </source>
</evidence>